<proteinExistence type="predicted"/>
<dbReference type="EMBL" id="CM042047">
    <property type="protein sequence ID" value="KAI3769748.1"/>
    <property type="molecule type" value="Genomic_DNA"/>
</dbReference>
<sequence length="153" mass="15687">MANTSLAFFLLIFILAFSDFTTVKGKICEKPSKTWFGKCADTAKCDQRCIEWEDAKHGACHEREAKYMCFCYFDCGPPKSPPGTPVPSPPSPPGSPPPPEGGSPPPPPDGGSPPPPPPDGGSPPPPPDGGSPPPPDGGSPPPADGGQPPPPPA</sequence>
<keyword evidence="2" id="KW-1185">Reference proteome</keyword>
<reference evidence="1 2" key="2">
    <citation type="journal article" date="2022" name="Mol. Ecol. Resour.">
        <title>The genomes of chicory, endive, great burdock and yacon provide insights into Asteraceae paleo-polyploidization history and plant inulin production.</title>
        <authorList>
            <person name="Fan W."/>
            <person name="Wang S."/>
            <person name="Wang H."/>
            <person name="Wang A."/>
            <person name="Jiang F."/>
            <person name="Liu H."/>
            <person name="Zhao H."/>
            <person name="Xu D."/>
            <person name="Zhang Y."/>
        </authorList>
    </citation>
    <scope>NUCLEOTIDE SEQUENCE [LARGE SCALE GENOMIC DNA]</scope>
    <source>
        <strain evidence="2">cv. Niubang</strain>
    </source>
</reference>
<evidence type="ECO:0000313" key="2">
    <source>
        <dbReference type="Proteomes" id="UP001055879"/>
    </source>
</evidence>
<accession>A0ACB9FEI9</accession>
<comment type="caution">
    <text evidence="1">The sequence shown here is derived from an EMBL/GenBank/DDBJ whole genome shotgun (WGS) entry which is preliminary data.</text>
</comment>
<reference evidence="2" key="1">
    <citation type="journal article" date="2022" name="Mol. Ecol. Resour.">
        <title>The genomes of chicory, endive, great burdock and yacon provide insights into Asteraceae palaeo-polyploidization history and plant inulin production.</title>
        <authorList>
            <person name="Fan W."/>
            <person name="Wang S."/>
            <person name="Wang H."/>
            <person name="Wang A."/>
            <person name="Jiang F."/>
            <person name="Liu H."/>
            <person name="Zhao H."/>
            <person name="Xu D."/>
            <person name="Zhang Y."/>
        </authorList>
    </citation>
    <scope>NUCLEOTIDE SEQUENCE [LARGE SCALE GENOMIC DNA]</scope>
    <source>
        <strain evidence="2">cv. Niubang</strain>
    </source>
</reference>
<evidence type="ECO:0000313" key="1">
    <source>
        <dbReference type="EMBL" id="KAI3769748.1"/>
    </source>
</evidence>
<protein>
    <submittedName>
        <fullName evidence="1">Uncharacterized protein</fullName>
    </submittedName>
</protein>
<gene>
    <name evidence="1" type="ORF">L6452_00861</name>
</gene>
<organism evidence="1 2">
    <name type="scientific">Arctium lappa</name>
    <name type="common">Greater burdock</name>
    <name type="synonym">Lappa major</name>
    <dbReference type="NCBI Taxonomy" id="4217"/>
    <lineage>
        <taxon>Eukaryota</taxon>
        <taxon>Viridiplantae</taxon>
        <taxon>Streptophyta</taxon>
        <taxon>Embryophyta</taxon>
        <taxon>Tracheophyta</taxon>
        <taxon>Spermatophyta</taxon>
        <taxon>Magnoliopsida</taxon>
        <taxon>eudicotyledons</taxon>
        <taxon>Gunneridae</taxon>
        <taxon>Pentapetalae</taxon>
        <taxon>asterids</taxon>
        <taxon>campanulids</taxon>
        <taxon>Asterales</taxon>
        <taxon>Asteraceae</taxon>
        <taxon>Carduoideae</taxon>
        <taxon>Cardueae</taxon>
        <taxon>Arctiinae</taxon>
        <taxon>Arctium</taxon>
    </lineage>
</organism>
<name>A0ACB9FEI9_ARCLA</name>
<dbReference type="Proteomes" id="UP001055879">
    <property type="component" value="Linkage Group LG01"/>
</dbReference>